<evidence type="ECO:0000313" key="2">
    <source>
        <dbReference type="Proteomes" id="UP001469089"/>
    </source>
</evidence>
<dbReference type="EMBL" id="JAOALG010000001">
    <property type="protein sequence ID" value="MEQ5837984.1"/>
    <property type="molecule type" value="Genomic_DNA"/>
</dbReference>
<accession>A0ABV1LF76</accession>
<organism evidence="1 2">
    <name type="scientific">Paraburkholderia acidicola</name>
    <dbReference type="NCBI Taxonomy" id="1912599"/>
    <lineage>
        <taxon>Bacteria</taxon>
        <taxon>Pseudomonadati</taxon>
        <taxon>Pseudomonadota</taxon>
        <taxon>Betaproteobacteria</taxon>
        <taxon>Burkholderiales</taxon>
        <taxon>Burkholderiaceae</taxon>
        <taxon>Paraburkholderia</taxon>
    </lineage>
</organism>
<name>A0ABV1LF76_9BURK</name>
<sequence length="108" mass="11045">MAKSKKNASVSVSGVSTARINRPDAGKAGIRISDAMELLDGLIWAADQAVSQQHYELVLSLLRASLPSVGAALEAANDALGECPIGKFVYSNDVSAGGAVLDVSGARC</sequence>
<dbReference type="Proteomes" id="UP001469089">
    <property type="component" value="Unassembled WGS sequence"/>
</dbReference>
<proteinExistence type="predicted"/>
<protein>
    <submittedName>
        <fullName evidence="1">Uncharacterized protein</fullName>
    </submittedName>
</protein>
<reference evidence="1 2" key="1">
    <citation type="journal article" date="2024" name="Chem. Sci.">
        <title>Discovery of a lagriamide polyketide by integrated genome mining, isotopic labeling, and untargeted metabolomics.</title>
        <authorList>
            <person name="Fergusson C.H."/>
            <person name="Saulog J."/>
            <person name="Paulo B.S."/>
            <person name="Wilson D.M."/>
            <person name="Liu D.Y."/>
            <person name="Morehouse N.J."/>
            <person name="Waterworth S."/>
            <person name="Barkei J."/>
            <person name="Gray C.A."/>
            <person name="Kwan J.C."/>
            <person name="Eustaquio A.S."/>
            <person name="Linington R.G."/>
        </authorList>
    </citation>
    <scope>NUCLEOTIDE SEQUENCE [LARGE SCALE GENOMIC DNA]</scope>
    <source>
        <strain evidence="1 2">RL17-338-BIF-B</strain>
    </source>
</reference>
<gene>
    <name evidence="1" type="ORF">N0A02_00840</name>
</gene>
<keyword evidence="2" id="KW-1185">Reference proteome</keyword>
<comment type="caution">
    <text evidence="1">The sequence shown here is derived from an EMBL/GenBank/DDBJ whole genome shotgun (WGS) entry which is preliminary data.</text>
</comment>
<evidence type="ECO:0000313" key="1">
    <source>
        <dbReference type="EMBL" id="MEQ5837984.1"/>
    </source>
</evidence>
<dbReference type="RefSeq" id="WP_349540899.1">
    <property type="nucleotide sequence ID" value="NZ_JAOALG010000001.1"/>
</dbReference>